<protein>
    <submittedName>
        <fullName evidence="1">Uncharacterized protein</fullName>
    </submittedName>
</protein>
<dbReference type="Proteomes" id="UP000281553">
    <property type="component" value="Unassembled WGS sequence"/>
</dbReference>
<name>A0A3P7NAA4_DIBLA</name>
<evidence type="ECO:0000313" key="2">
    <source>
        <dbReference type="Proteomes" id="UP000281553"/>
    </source>
</evidence>
<sequence length="85" mass="9314">MMPFVSQSAWIGLRMRGNASQGAGPTGVYEWVSSPNRTATHQPDVGFFNWAARRYLDVGGHPGAVQVGPSFLSRLILRILTIARE</sequence>
<keyword evidence="2" id="KW-1185">Reference proteome</keyword>
<organism evidence="1 2">
    <name type="scientific">Dibothriocephalus latus</name>
    <name type="common">Fish tapeworm</name>
    <name type="synonym">Diphyllobothrium latum</name>
    <dbReference type="NCBI Taxonomy" id="60516"/>
    <lineage>
        <taxon>Eukaryota</taxon>
        <taxon>Metazoa</taxon>
        <taxon>Spiralia</taxon>
        <taxon>Lophotrochozoa</taxon>
        <taxon>Platyhelminthes</taxon>
        <taxon>Cestoda</taxon>
        <taxon>Eucestoda</taxon>
        <taxon>Diphyllobothriidea</taxon>
        <taxon>Diphyllobothriidae</taxon>
        <taxon>Dibothriocephalus</taxon>
    </lineage>
</organism>
<accession>A0A3P7NAA4</accession>
<dbReference type="EMBL" id="UYRU01095809">
    <property type="protein sequence ID" value="VDN39534.1"/>
    <property type="molecule type" value="Genomic_DNA"/>
</dbReference>
<proteinExistence type="predicted"/>
<dbReference type="AlphaFoldDB" id="A0A3P7NAA4"/>
<evidence type="ECO:0000313" key="1">
    <source>
        <dbReference type="EMBL" id="VDN39534.1"/>
    </source>
</evidence>
<reference evidence="1 2" key="1">
    <citation type="submission" date="2018-11" db="EMBL/GenBank/DDBJ databases">
        <authorList>
            <consortium name="Pathogen Informatics"/>
        </authorList>
    </citation>
    <scope>NUCLEOTIDE SEQUENCE [LARGE SCALE GENOMIC DNA]</scope>
</reference>
<dbReference type="OrthoDB" id="6275161at2759"/>
<gene>
    <name evidence="1" type="ORF">DILT_LOCUS17919</name>
</gene>